<dbReference type="Gene3D" id="3.30.530.20">
    <property type="match status" value="1"/>
</dbReference>
<dbReference type="EMBL" id="LT629740">
    <property type="protein sequence ID" value="SDS55766.1"/>
    <property type="molecule type" value="Genomic_DNA"/>
</dbReference>
<evidence type="ECO:0000313" key="2">
    <source>
        <dbReference type="Proteomes" id="UP000199679"/>
    </source>
</evidence>
<dbReference type="AlphaFoldDB" id="A0A1H1T733"/>
<proteinExistence type="predicted"/>
<evidence type="ECO:0008006" key="3">
    <source>
        <dbReference type="Google" id="ProtNLM"/>
    </source>
</evidence>
<reference evidence="1 2" key="1">
    <citation type="submission" date="2016-10" db="EMBL/GenBank/DDBJ databases">
        <authorList>
            <person name="de Groot N.N."/>
        </authorList>
    </citation>
    <scope>NUCLEOTIDE SEQUENCE [LARGE SCALE GENOMIC DNA]</scope>
    <source>
        <strain evidence="1 2">MP1X4</strain>
    </source>
</reference>
<sequence length="163" mass="19007">MTTSNFTTTLVVDQSPKEAYGAINNVRGWWSENIEGGTDKHNDEYLYHYKDIHYCKIKLIEMIPGQKVVWLVLDNYFKFTEDKSEWKGTKVIFDISQKDGKTAIKFTHEGLVPQYECYEICREAWTNYIQESLRDLITTGKGQPSSKENDSFDAQMVEKWNLA</sequence>
<dbReference type="RefSeq" id="WP_091370600.1">
    <property type="nucleotide sequence ID" value="NZ_LT629740.1"/>
</dbReference>
<dbReference type="SUPFAM" id="SSF55961">
    <property type="entry name" value="Bet v1-like"/>
    <property type="match status" value="1"/>
</dbReference>
<organism evidence="1 2">
    <name type="scientific">Mucilaginibacter mallensis</name>
    <dbReference type="NCBI Taxonomy" id="652787"/>
    <lineage>
        <taxon>Bacteria</taxon>
        <taxon>Pseudomonadati</taxon>
        <taxon>Bacteroidota</taxon>
        <taxon>Sphingobacteriia</taxon>
        <taxon>Sphingobacteriales</taxon>
        <taxon>Sphingobacteriaceae</taxon>
        <taxon>Mucilaginibacter</taxon>
    </lineage>
</organism>
<accession>A0A1H1T733</accession>
<gene>
    <name evidence="1" type="ORF">SAMN05216490_1373</name>
</gene>
<dbReference type="InterPro" id="IPR023393">
    <property type="entry name" value="START-like_dom_sf"/>
</dbReference>
<protein>
    <recommendedName>
        <fullName evidence="3">Activator of Hsp90 ATPase homolog 1-like protein</fullName>
    </recommendedName>
</protein>
<evidence type="ECO:0000313" key="1">
    <source>
        <dbReference type="EMBL" id="SDS55766.1"/>
    </source>
</evidence>
<dbReference type="STRING" id="652787.SAMN05216490_1373"/>
<dbReference type="Proteomes" id="UP000199679">
    <property type="component" value="Chromosome I"/>
</dbReference>
<name>A0A1H1T733_MUCMA</name>
<dbReference type="OrthoDB" id="287565at2"/>
<keyword evidence="2" id="KW-1185">Reference proteome</keyword>